<dbReference type="InterPro" id="IPR019587">
    <property type="entry name" value="Polyketide_cyclase/dehydratase"/>
</dbReference>
<protein>
    <submittedName>
        <fullName evidence="1">SRPBCC family protein</fullName>
    </submittedName>
</protein>
<name>A0A7D6VBG4_9NOCA</name>
<gene>
    <name evidence="1" type="ORF">H0264_08575</name>
</gene>
<dbReference type="CDD" id="cd07818">
    <property type="entry name" value="SRPBCC_1"/>
    <property type="match status" value="1"/>
</dbReference>
<dbReference type="RefSeq" id="WP_181583472.1">
    <property type="nucleotide sequence ID" value="NZ_CP059399.1"/>
</dbReference>
<dbReference type="AlphaFoldDB" id="A0A7D6VBG4"/>
<dbReference type="Gene3D" id="3.30.530.20">
    <property type="match status" value="1"/>
</dbReference>
<dbReference type="Proteomes" id="UP000515512">
    <property type="component" value="Chromosome"/>
</dbReference>
<keyword evidence="2" id="KW-1185">Reference proteome</keyword>
<dbReference type="KEGG" id="nhu:H0264_08575"/>
<organism evidence="1 2">
    <name type="scientific">Nocardia huaxiensis</name>
    <dbReference type="NCBI Taxonomy" id="2755382"/>
    <lineage>
        <taxon>Bacteria</taxon>
        <taxon>Bacillati</taxon>
        <taxon>Actinomycetota</taxon>
        <taxon>Actinomycetes</taxon>
        <taxon>Mycobacteriales</taxon>
        <taxon>Nocardiaceae</taxon>
        <taxon>Nocardia</taxon>
    </lineage>
</organism>
<dbReference type="SUPFAM" id="SSF55961">
    <property type="entry name" value="Bet v1-like"/>
    <property type="match status" value="1"/>
</dbReference>
<reference evidence="1 2" key="1">
    <citation type="submission" date="2020-07" db="EMBL/GenBank/DDBJ databases">
        <authorList>
            <person name="Zhuang K."/>
            <person name="Ran Y."/>
        </authorList>
    </citation>
    <scope>NUCLEOTIDE SEQUENCE [LARGE SCALE GENOMIC DNA]</scope>
    <source>
        <strain evidence="1 2">WCH-YHL-001</strain>
    </source>
</reference>
<evidence type="ECO:0000313" key="1">
    <source>
        <dbReference type="EMBL" id="QLY32301.1"/>
    </source>
</evidence>
<sequence length="152" mass="17063">MTDFDVHRDTVIKADPAQVQALIDDFHQWHKWSPWEELDPNMERTYTGADRGIGARYFWNGNRKAGRGDMEITSATSEEIGIRLHFEKPFKATNQVSFEFAPDAAGSTTVTWRMTGQQTGLMGLVGKLIPMDKMVGKDMEQGLARLKAAAES</sequence>
<dbReference type="EMBL" id="CP059399">
    <property type="protein sequence ID" value="QLY32301.1"/>
    <property type="molecule type" value="Genomic_DNA"/>
</dbReference>
<evidence type="ECO:0000313" key="2">
    <source>
        <dbReference type="Proteomes" id="UP000515512"/>
    </source>
</evidence>
<dbReference type="InterPro" id="IPR023393">
    <property type="entry name" value="START-like_dom_sf"/>
</dbReference>
<proteinExistence type="predicted"/>
<accession>A0A7D6VBG4</accession>
<dbReference type="Pfam" id="PF10604">
    <property type="entry name" value="Polyketide_cyc2"/>
    <property type="match status" value="1"/>
</dbReference>